<comment type="caution">
    <text evidence="2">The sequence shown here is derived from an EMBL/GenBank/DDBJ whole genome shotgun (WGS) entry which is preliminary data.</text>
</comment>
<dbReference type="GO" id="GO:0005829">
    <property type="term" value="C:cytosol"/>
    <property type="evidence" value="ECO:0007669"/>
    <property type="project" value="TreeGrafter"/>
</dbReference>
<dbReference type="CDD" id="cd07177">
    <property type="entry name" value="terB_like"/>
    <property type="match status" value="1"/>
</dbReference>
<dbReference type="SUPFAM" id="SSF52540">
    <property type="entry name" value="P-loop containing nucleoside triphosphate hydrolases"/>
    <property type="match status" value="2"/>
</dbReference>
<dbReference type="CDD" id="cd18799">
    <property type="entry name" value="SF2_C_EcoAI-like"/>
    <property type="match status" value="1"/>
</dbReference>
<organism evidence="2 3">
    <name type="scientific">Candidatus Lambdaproteobacteria bacterium RIFOXYD2_FULL_50_16</name>
    <dbReference type="NCBI Taxonomy" id="1817772"/>
    <lineage>
        <taxon>Bacteria</taxon>
        <taxon>Pseudomonadati</taxon>
        <taxon>Pseudomonadota</taxon>
        <taxon>Candidatus Lambdaproteobacteria</taxon>
    </lineage>
</organism>
<dbReference type="InterPro" id="IPR001650">
    <property type="entry name" value="Helicase_C-like"/>
</dbReference>
<dbReference type="SMART" id="SM00487">
    <property type="entry name" value="DEXDc"/>
    <property type="match status" value="1"/>
</dbReference>
<dbReference type="Pfam" id="PF04851">
    <property type="entry name" value="ResIII"/>
    <property type="match status" value="1"/>
</dbReference>
<dbReference type="CDD" id="cd18032">
    <property type="entry name" value="DEXHc_RE_I_III_res"/>
    <property type="match status" value="1"/>
</dbReference>
<dbReference type="PANTHER" id="PTHR47396:SF1">
    <property type="entry name" value="ATP-DEPENDENT HELICASE IRC3-RELATED"/>
    <property type="match status" value="1"/>
</dbReference>
<keyword evidence="2" id="KW-0540">Nuclease</keyword>
<dbReference type="InterPro" id="IPR013670">
    <property type="entry name" value="EcoEI_R_C_dom"/>
</dbReference>
<dbReference type="GO" id="GO:0016787">
    <property type="term" value="F:hydrolase activity"/>
    <property type="evidence" value="ECO:0007669"/>
    <property type="project" value="InterPro"/>
</dbReference>
<dbReference type="GO" id="GO:0005524">
    <property type="term" value="F:ATP binding"/>
    <property type="evidence" value="ECO:0007669"/>
    <property type="project" value="InterPro"/>
</dbReference>
<dbReference type="InterPro" id="IPR006935">
    <property type="entry name" value="Helicase/UvrB_N"/>
</dbReference>
<dbReference type="GO" id="GO:0003677">
    <property type="term" value="F:DNA binding"/>
    <property type="evidence" value="ECO:0007669"/>
    <property type="project" value="InterPro"/>
</dbReference>
<name>A0A1F6GBK8_9PROT</name>
<dbReference type="NCBIfam" id="NF046051">
    <property type="entry name" value="restrict_EcoAI"/>
    <property type="match status" value="1"/>
</dbReference>
<dbReference type="Pfam" id="PF08463">
    <property type="entry name" value="EcoEI_R_C"/>
    <property type="match status" value="1"/>
</dbReference>
<dbReference type="Pfam" id="PF00271">
    <property type="entry name" value="Helicase_C"/>
    <property type="match status" value="1"/>
</dbReference>
<keyword evidence="2" id="KW-0255">Endonuclease</keyword>
<gene>
    <name evidence="2" type="ORF">A2527_07210</name>
</gene>
<dbReference type="PROSITE" id="PS51192">
    <property type="entry name" value="HELICASE_ATP_BIND_1"/>
    <property type="match status" value="1"/>
</dbReference>
<dbReference type="Proteomes" id="UP000178449">
    <property type="component" value="Unassembled WGS sequence"/>
</dbReference>
<dbReference type="AlphaFoldDB" id="A0A1F6GBK8"/>
<accession>A0A1F6GBK8</accession>
<feature type="domain" description="Helicase ATP-binding" evidence="1">
    <location>
        <begin position="165"/>
        <end position="343"/>
    </location>
</feature>
<dbReference type="EMBL" id="MFNE01000022">
    <property type="protein sequence ID" value="OGG95493.1"/>
    <property type="molecule type" value="Genomic_DNA"/>
</dbReference>
<keyword evidence="2" id="KW-0378">Hydrolase</keyword>
<dbReference type="STRING" id="1817772.A2527_07210"/>
<dbReference type="InterPro" id="IPR050742">
    <property type="entry name" value="Helicase_Restrict-Modif_Enz"/>
</dbReference>
<reference evidence="2 3" key="1">
    <citation type="journal article" date="2016" name="Nat. Commun.">
        <title>Thousands of microbial genomes shed light on interconnected biogeochemical processes in an aquifer system.</title>
        <authorList>
            <person name="Anantharaman K."/>
            <person name="Brown C.T."/>
            <person name="Hug L.A."/>
            <person name="Sharon I."/>
            <person name="Castelle C.J."/>
            <person name="Probst A.J."/>
            <person name="Thomas B.C."/>
            <person name="Singh A."/>
            <person name="Wilkins M.J."/>
            <person name="Karaoz U."/>
            <person name="Brodie E.L."/>
            <person name="Williams K.H."/>
            <person name="Hubbard S.S."/>
            <person name="Banfield J.F."/>
        </authorList>
    </citation>
    <scope>NUCLEOTIDE SEQUENCE [LARGE SCALE GENOMIC DNA]</scope>
</reference>
<dbReference type="InterPro" id="IPR014001">
    <property type="entry name" value="Helicase_ATP-bd"/>
</dbReference>
<evidence type="ECO:0000313" key="3">
    <source>
        <dbReference type="Proteomes" id="UP000178449"/>
    </source>
</evidence>
<sequence length="800" mass="90687">MNEAETRAELIDPALAKAGWGVKEGAVIRREFPITLGRIQGLGKRANPLSADYVLIYKNTKLAVVEAKKRDSGLTEGLAQAKDYAERLHIRFTYATNGLGLYQVDMETGQEGEVAAYPSPEELWRMTHAEENNWRDRFSSIPFEDRGGTWQPRYYQDNAISKALEAVATNKTRILLTLATGTGKTAIAFQISWKLFQTRWNLGREPNRRPRILFLADRNNLADQAFNSYSSFAEDALVRIAPSEVKKKGRVPKNGSVFFTIFQTFMSGTDEKGQPAPYFGEYPKDFFDFIIIDECHRGGANDESSWRAILEYFSPAVQLGLTATPKRKDNVDSYKYFGEPVYQYSLKQGINDGFLTPFKVRQISTTLDDYVFTNDDEVVEGEVEEGKRYTEDDFNKIIEIKEREEYRVKLFMAEIDQSQKTLVFCSTQLHAAAVRDLINQHKKSKDPNYCARVTADDGKLGDEALRKFQDNEKTIPTVLTTSKKLSTGVDARNVRNIVLMRPVKDMIEFKQIVGRGTRLFEGKDYFTIYDFVKAYLHFCDPEWDGEPEPCSQCHNDPCTCSDQPGCPVCGQRPCICPPKPCKKCGQAPCVCEPEVCEKCGQRPCVCIKKVKIKLADGKERTINHMASTSFWSADGKPVSAAEFLDGLFGTLPDFFKNEAELRALWGKPDSRKQLLDQLSDKGYDLGQLKEIAKLISAEKSDVFDVLAYIAFALRPITREERATSHRRQIMSMFNEKQQIFIEFVLSQYVAEGVEELNPEKLPDLLNIKYKGLEGAKQELGEIKSIREIFVGFQGCLYEVA</sequence>
<dbReference type="Gene3D" id="3.90.1570.30">
    <property type="match status" value="1"/>
</dbReference>
<proteinExistence type="predicted"/>
<dbReference type="InterPro" id="IPR027417">
    <property type="entry name" value="P-loop_NTPase"/>
</dbReference>
<evidence type="ECO:0000259" key="1">
    <source>
        <dbReference type="PROSITE" id="PS51192"/>
    </source>
</evidence>
<dbReference type="Gene3D" id="3.40.50.300">
    <property type="entry name" value="P-loop containing nucleotide triphosphate hydrolases"/>
    <property type="match status" value="2"/>
</dbReference>
<protein>
    <submittedName>
        <fullName evidence="2">Restriction endonuclease subunit R</fullName>
    </submittedName>
</protein>
<dbReference type="PANTHER" id="PTHR47396">
    <property type="entry name" value="TYPE I RESTRICTION ENZYME ECOKI R PROTEIN"/>
    <property type="match status" value="1"/>
</dbReference>
<evidence type="ECO:0000313" key="2">
    <source>
        <dbReference type="EMBL" id="OGG95493.1"/>
    </source>
</evidence>
<dbReference type="GO" id="GO:0004519">
    <property type="term" value="F:endonuclease activity"/>
    <property type="evidence" value="ECO:0007669"/>
    <property type="project" value="UniProtKB-KW"/>
</dbReference>
<dbReference type="GO" id="GO:0006304">
    <property type="term" value="P:DNA modification"/>
    <property type="evidence" value="ECO:0007669"/>
    <property type="project" value="InterPro"/>
</dbReference>